<evidence type="ECO:0000256" key="4">
    <source>
        <dbReference type="HAMAP-Rule" id="MF_00995"/>
    </source>
</evidence>
<dbReference type="eggNOG" id="COG1427">
    <property type="taxonomic scope" value="Bacteria"/>
</dbReference>
<dbReference type="PANTHER" id="PTHR37690:SF1">
    <property type="entry name" value="CHORISMATE DEHYDRATASE"/>
    <property type="match status" value="1"/>
</dbReference>
<keyword evidence="6" id="KW-1185">Reference proteome</keyword>
<proteinExistence type="inferred from homology"/>
<evidence type="ECO:0000313" key="5">
    <source>
        <dbReference type="EMBL" id="ADU67000.1"/>
    </source>
</evidence>
<keyword evidence="2 4" id="KW-0474">Menaquinone biosynthesis</keyword>
<dbReference type="InParanoid" id="E6W436"/>
<keyword evidence="3 4" id="KW-0456">Lyase</keyword>
<dbReference type="SUPFAM" id="SSF53850">
    <property type="entry name" value="Periplasmic binding protein-like II"/>
    <property type="match status" value="1"/>
</dbReference>
<dbReference type="Gene3D" id="3.40.190.10">
    <property type="entry name" value="Periplasmic binding protein-like II"/>
    <property type="match status" value="2"/>
</dbReference>
<dbReference type="GO" id="GO:0016836">
    <property type="term" value="F:hydro-lyase activity"/>
    <property type="evidence" value="ECO:0007669"/>
    <property type="project" value="UniProtKB-UniRule"/>
</dbReference>
<dbReference type="InterPro" id="IPR030868">
    <property type="entry name" value="MqnA"/>
</dbReference>
<dbReference type="CDD" id="cd13634">
    <property type="entry name" value="PBP2_Sco4506"/>
    <property type="match status" value="1"/>
</dbReference>
<dbReference type="AlphaFoldDB" id="E6W436"/>
<dbReference type="Proteomes" id="UP000002572">
    <property type="component" value="Chromosome"/>
</dbReference>
<dbReference type="HOGENOM" id="CLU_059898_0_0_0"/>
<protein>
    <recommendedName>
        <fullName evidence="4">Chorismate dehydratase</fullName>
        <ecNumber evidence="4">4.2.1.151</ecNumber>
    </recommendedName>
    <alternativeName>
        <fullName evidence="4">Menaquinone biosynthetic enzyme MqnA</fullName>
    </alternativeName>
</protein>
<dbReference type="EC" id="4.2.1.151" evidence="4"/>
<name>E6W436_DESIS</name>
<dbReference type="GO" id="GO:0009234">
    <property type="term" value="P:menaquinone biosynthetic process"/>
    <property type="evidence" value="ECO:0007669"/>
    <property type="project" value="UniProtKB-UniRule"/>
</dbReference>
<dbReference type="RefSeq" id="WP_013506876.1">
    <property type="nucleotide sequence ID" value="NC_014836.1"/>
</dbReference>
<comment type="catalytic activity">
    <reaction evidence="4">
        <text>chorismate = 3-[(1-carboxyvinyl)-oxy]benzoate + H2O</text>
        <dbReference type="Rhea" id="RHEA:40051"/>
        <dbReference type="ChEBI" id="CHEBI:15377"/>
        <dbReference type="ChEBI" id="CHEBI:29748"/>
        <dbReference type="ChEBI" id="CHEBI:76981"/>
        <dbReference type="EC" id="4.2.1.151"/>
    </reaction>
</comment>
<dbReference type="InterPro" id="IPR003773">
    <property type="entry name" value="Menaquinone_biosynth"/>
</dbReference>
<evidence type="ECO:0000256" key="1">
    <source>
        <dbReference type="ARBA" id="ARBA00004863"/>
    </source>
</evidence>
<evidence type="ECO:0000313" key="6">
    <source>
        <dbReference type="Proteomes" id="UP000002572"/>
    </source>
</evidence>
<evidence type="ECO:0000256" key="2">
    <source>
        <dbReference type="ARBA" id="ARBA00022428"/>
    </source>
</evidence>
<dbReference type="PANTHER" id="PTHR37690">
    <property type="entry name" value="CHORISMATE DEHYDRATASE"/>
    <property type="match status" value="1"/>
</dbReference>
<dbReference type="EMBL" id="CP002432">
    <property type="protein sequence ID" value="ADU67000.1"/>
    <property type="molecule type" value="Genomic_DNA"/>
</dbReference>
<comment type="pathway">
    <text evidence="1 4">Quinol/quinone metabolism; menaquinone biosynthesis.</text>
</comment>
<sequence length="278" mass="31157">MSTLRPRAGVVSYINSVPMIHGIQQGRVPCNWDLHFTTPACISELLFAGEVQSGLVSSFAYTGAGSEYVVLPDVSISSCGNVQSVLLFHNKPLGRIRHIHLSSSSLTSSNLMRLLMHLEGVPCQYTAIDGEEQFAPDQQPEAVMYIGDRALQELRLGRFSYVSDLAALWYDKFHLPFVFALWVVRRDFAGEHPAAVGELYHSLQQSMAYGKQHRDEIAALCGQRIGYSPAESRDYLSKIHYELGPEHLKALKLFYSLLEIFQIIPEAPVVEFFPVPER</sequence>
<comment type="function">
    <text evidence="4">Catalyzes the dehydration of chorismate into 3-[(1-carboxyvinyl)oxy]benzoate, a step in the biosynthesis of menaquinone (MK, vitamin K2).</text>
</comment>
<dbReference type="STRING" id="653733.Selin_2280"/>
<comment type="similarity">
    <text evidence="4">Belongs to the MqnA/MqnD family. MqnA subfamily.</text>
</comment>
<dbReference type="Pfam" id="PF02621">
    <property type="entry name" value="VitK2_biosynth"/>
    <property type="match status" value="1"/>
</dbReference>
<dbReference type="UniPathway" id="UPA00079"/>
<gene>
    <name evidence="4" type="primary">mqnA</name>
    <name evidence="5" type="ordered locus">Selin_2280</name>
</gene>
<reference evidence="5 6" key="1">
    <citation type="submission" date="2010-12" db="EMBL/GenBank/DDBJ databases">
        <title>Complete sequence of Desulfurispirillum indicum S5.</title>
        <authorList>
            <consortium name="US DOE Joint Genome Institute"/>
            <person name="Lucas S."/>
            <person name="Copeland A."/>
            <person name="Lapidus A."/>
            <person name="Cheng J.-F."/>
            <person name="Goodwin L."/>
            <person name="Pitluck S."/>
            <person name="Chertkov O."/>
            <person name="Held B."/>
            <person name="Detter J.C."/>
            <person name="Han C."/>
            <person name="Tapia R."/>
            <person name="Land M."/>
            <person name="Hauser L."/>
            <person name="Kyrpides N."/>
            <person name="Ivanova N."/>
            <person name="Mikhailova N."/>
            <person name="Haggblom M."/>
            <person name="Rauschenbach I."/>
            <person name="Bini E."/>
            <person name="Woyke T."/>
        </authorList>
    </citation>
    <scope>NUCLEOTIDE SEQUENCE [LARGE SCALE GENOMIC DNA]</scope>
    <source>
        <strain evidence="6">ATCC BAA-1389 / DSM 22839 / S5</strain>
    </source>
</reference>
<organism evidence="5 6">
    <name type="scientific">Desulfurispirillum indicum (strain ATCC BAA-1389 / DSM 22839 / S5)</name>
    <dbReference type="NCBI Taxonomy" id="653733"/>
    <lineage>
        <taxon>Bacteria</taxon>
        <taxon>Pseudomonadati</taxon>
        <taxon>Chrysiogenota</taxon>
        <taxon>Chrysiogenia</taxon>
        <taxon>Chrysiogenales</taxon>
        <taxon>Chrysiogenaceae</taxon>
        <taxon>Desulfurispirillum</taxon>
    </lineage>
</organism>
<accession>E6W436</accession>
<dbReference type="HAMAP" id="MF_00995">
    <property type="entry name" value="MqnA"/>
    <property type="match status" value="1"/>
</dbReference>
<dbReference type="KEGG" id="din:Selin_2280"/>
<evidence type="ECO:0000256" key="3">
    <source>
        <dbReference type="ARBA" id="ARBA00023239"/>
    </source>
</evidence>